<dbReference type="Proteomes" id="UP001492380">
    <property type="component" value="Unassembled WGS sequence"/>
</dbReference>
<keyword evidence="2" id="KW-1185">Reference proteome</keyword>
<organism evidence="1 2">
    <name type="scientific">Phyllosticta capitalensis</name>
    <dbReference type="NCBI Taxonomy" id="121624"/>
    <lineage>
        <taxon>Eukaryota</taxon>
        <taxon>Fungi</taxon>
        <taxon>Dikarya</taxon>
        <taxon>Ascomycota</taxon>
        <taxon>Pezizomycotina</taxon>
        <taxon>Dothideomycetes</taxon>
        <taxon>Dothideomycetes incertae sedis</taxon>
        <taxon>Botryosphaeriales</taxon>
        <taxon>Phyllostictaceae</taxon>
        <taxon>Phyllosticta</taxon>
    </lineage>
</organism>
<comment type="caution">
    <text evidence="1">The sequence shown here is derived from an EMBL/GenBank/DDBJ whole genome shotgun (WGS) entry which is preliminary data.</text>
</comment>
<dbReference type="InterPro" id="IPR011333">
    <property type="entry name" value="SKP1/BTB/POZ_sf"/>
</dbReference>
<gene>
    <name evidence="1" type="ORF">HDK90DRAFT_526985</name>
</gene>
<proteinExistence type="predicted"/>
<evidence type="ECO:0000313" key="2">
    <source>
        <dbReference type="Proteomes" id="UP001492380"/>
    </source>
</evidence>
<protein>
    <recommendedName>
        <fullName evidence="3">BTB domain-containing protein</fullName>
    </recommendedName>
</protein>
<evidence type="ECO:0000313" key="1">
    <source>
        <dbReference type="EMBL" id="KAK8230728.1"/>
    </source>
</evidence>
<name>A0ABR1YJB1_9PEZI</name>
<accession>A0ABR1YJB1</accession>
<dbReference type="Gene3D" id="3.30.710.10">
    <property type="entry name" value="Potassium Channel Kv1.1, Chain A"/>
    <property type="match status" value="1"/>
</dbReference>
<reference evidence="1 2" key="1">
    <citation type="submission" date="2024-04" db="EMBL/GenBank/DDBJ databases">
        <title>Phyllosticta paracitricarpa is synonymous to the EU quarantine fungus P. citricarpa based on phylogenomic analyses.</title>
        <authorList>
            <consortium name="Lawrence Berkeley National Laboratory"/>
            <person name="Van Ingen-Buijs V.A."/>
            <person name="Van Westerhoven A.C."/>
            <person name="Haridas S."/>
            <person name="Skiadas P."/>
            <person name="Martin F."/>
            <person name="Groenewald J.Z."/>
            <person name="Crous P.W."/>
            <person name="Seidl M.F."/>
        </authorList>
    </citation>
    <scope>NUCLEOTIDE SEQUENCE [LARGE SCALE GENOMIC DNA]</scope>
    <source>
        <strain evidence="1 2">CBS 123374</strain>
    </source>
</reference>
<sequence>MENETFHPVSNRTVFIPPEDAPKEDDKDMWVQHGLPSLMGIVSQQEYQPYRFMKYVFDDAKYSDMTITLSDGQQYKLQKAILCATSYALGFEIEQLEKIRQEKIRQEKIRHRRVDTTALNMNIFTHHPAVVKQAIYYIYHRSYTEPSCTCEYLSKRSPDKGADARPRILHNTMVYDFARAYCIQELEQKALEKIAPDLMYEAIYFPKQFPELLRNMCDKFREETAGEEQKKRARIHRLWSTNNDGHRLREQNPTLLGRGGVTHRVPRALSVALPPRRGDSHELRTL</sequence>
<evidence type="ECO:0008006" key="3">
    <source>
        <dbReference type="Google" id="ProtNLM"/>
    </source>
</evidence>
<dbReference type="EMBL" id="JBBWRZ010000008">
    <property type="protein sequence ID" value="KAK8230728.1"/>
    <property type="molecule type" value="Genomic_DNA"/>
</dbReference>